<dbReference type="GO" id="GO:0005230">
    <property type="term" value="F:extracellular ligand-gated monoatomic ion channel activity"/>
    <property type="evidence" value="ECO:0007669"/>
    <property type="project" value="InterPro"/>
</dbReference>
<dbReference type="RefSeq" id="XP_003144132.1">
    <property type="nucleotide sequence ID" value="XM_003144084.1"/>
</dbReference>
<protein>
    <recommendedName>
        <fullName evidence="2">Neurotransmitter-gated ion-channel ligand-binding domain-containing protein</fullName>
    </recommendedName>
</protein>
<name>A0A1S0TTL5_LOALO</name>
<accession>A0A1S0TTL5</accession>
<dbReference type="KEGG" id="loa:LOAG_08554"/>
<dbReference type="InParanoid" id="A0A1S0TTL5"/>
<dbReference type="InterPro" id="IPR036734">
    <property type="entry name" value="Neur_chan_lig-bd_sf"/>
</dbReference>
<dbReference type="GO" id="GO:0016020">
    <property type="term" value="C:membrane"/>
    <property type="evidence" value="ECO:0007669"/>
    <property type="project" value="InterPro"/>
</dbReference>
<organism evidence="1">
    <name type="scientific">Loa loa</name>
    <name type="common">Eye worm</name>
    <name type="synonym">Filaria loa</name>
    <dbReference type="NCBI Taxonomy" id="7209"/>
    <lineage>
        <taxon>Eukaryota</taxon>
        <taxon>Metazoa</taxon>
        <taxon>Ecdysozoa</taxon>
        <taxon>Nematoda</taxon>
        <taxon>Chromadorea</taxon>
        <taxon>Rhabditida</taxon>
        <taxon>Spirurina</taxon>
        <taxon>Spiruromorpha</taxon>
        <taxon>Filarioidea</taxon>
        <taxon>Onchocercidae</taxon>
        <taxon>Loa</taxon>
    </lineage>
</organism>
<dbReference type="GeneID" id="9945984"/>
<reference evidence="1" key="1">
    <citation type="submission" date="2012-04" db="EMBL/GenBank/DDBJ databases">
        <title>The Genome Sequence of Loa loa.</title>
        <authorList>
            <consortium name="The Broad Institute Genome Sequencing Platform"/>
            <consortium name="Broad Institute Genome Sequencing Center for Infectious Disease"/>
            <person name="Nutman T.B."/>
            <person name="Fink D.L."/>
            <person name="Russ C."/>
            <person name="Young S."/>
            <person name="Zeng Q."/>
            <person name="Gargeya S."/>
            <person name="Alvarado L."/>
            <person name="Berlin A."/>
            <person name="Chapman S.B."/>
            <person name="Chen Z."/>
            <person name="Freedman E."/>
            <person name="Gellesch M."/>
            <person name="Goldberg J."/>
            <person name="Griggs A."/>
            <person name="Gujja S."/>
            <person name="Heilman E.R."/>
            <person name="Heiman D."/>
            <person name="Howarth C."/>
            <person name="Mehta T."/>
            <person name="Neiman D."/>
            <person name="Pearson M."/>
            <person name="Roberts A."/>
            <person name="Saif S."/>
            <person name="Shea T."/>
            <person name="Shenoy N."/>
            <person name="Sisk P."/>
            <person name="Stolte C."/>
            <person name="Sykes S."/>
            <person name="White J."/>
            <person name="Yandava C."/>
            <person name="Haas B."/>
            <person name="Henn M.R."/>
            <person name="Nusbaum C."/>
            <person name="Birren B."/>
        </authorList>
    </citation>
    <scope>NUCLEOTIDE SEQUENCE [LARGE SCALE GENOMIC DNA]</scope>
</reference>
<dbReference type="EMBL" id="JH712074">
    <property type="protein sequence ID" value="EFO19936.1"/>
    <property type="molecule type" value="Genomic_DNA"/>
</dbReference>
<proteinExistence type="predicted"/>
<dbReference type="AlphaFoldDB" id="A0A1S0TTL5"/>
<gene>
    <name evidence="1" type="ORF">LOAG_08554</name>
</gene>
<sequence>MTWHDRRLAHQFDRPILINDENTLKKIWRPSTFFQNAKETEYHRMTTIFPNGEIFFETQLVTFNYDRNII</sequence>
<evidence type="ECO:0000313" key="1">
    <source>
        <dbReference type="EMBL" id="EFO19936.1"/>
    </source>
</evidence>
<dbReference type="OrthoDB" id="442503at2759"/>
<dbReference type="CTD" id="9945984"/>
<evidence type="ECO:0008006" key="2">
    <source>
        <dbReference type="Google" id="ProtNLM"/>
    </source>
</evidence>
<dbReference type="SUPFAM" id="SSF63712">
    <property type="entry name" value="Nicotinic receptor ligand binding domain-like"/>
    <property type="match status" value="1"/>
</dbReference>
<dbReference type="Gene3D" id="2.70.170.10">
    <property type="entry name" value="Neurotransmitter-gated ion-channel ligand-binding domain"/>
    <property type="match status" value="1"/>
</dbReference>